<keyword evidence="1" id="KW-1133">Transmembrane helix</keyword>
<dbReference type="AlphaFoldDB" id="A0A0M0GC98"/>
<gene>
    <name evidence="2" type="ORF">AF332_11835</name>
</gene>
<sequence length="156" mass="17635">MKKHIKKRYTRILQKTLLIIALVLLLILLFGFVDDLLNKLDVLIKLTEQQSGQIGTLEQEVHSLEVANARLENVVTYQHQQIQELKVEGNTIKVDLRPNVVNVPSDLHNEINIHKEETEIHKKFDILHDSPTIAAGLLSTILMIKGVIGVFVPAIP</sequence>
<name>A0A0M0GC98_SPOGL</name>
<protein>
    <submittedName>
        <fullName evidence="2">Uncharacterized protein</fullName>
    </submittedName>
</protein>
<keyword evidence="3" id="KW-1185">Reference proteome</keyword>
<evidence type="ECO:0000313" key="3">
    <source>
        <dbReference type="Proteomes" id="UP000037109"/>
    </source>
</evidence>
<feature type="transmembrane region" description="Helical" evidence="1">
    <location>
        <begin position="133"/>
        <end position="155"/>
    </location>
</feature>
<comment type="caution">
    <text evidence="2">The sequence shown here is derived from an EMBL/GenBank/DDBJ whole genome shotgun (WGS) entry which is preliminary data.</text>
</comment>
<evidence type="ECO:0000313" key="2">
    <source>
        <dbReference type="EMBL" id="KON87449.1"/>
    </source>
</evidence>
<organism evidence="2 3">
    <name type="scientific">Sporosarcina globispora</name>
    <name type="common">Bacillus globisporus</name>
    <dbReference type="NCBI Taxonomy" id="1459"/>
    <lineage>
        <taxon>Bacteria</taxon>
        <taxon>Bacillati</taxon>
        <taxon>Bacillota</taxon>
        <taxon>Bacilli</taxon>
        <taxon>Bacillales</taxon>
        <taxon>Caryophanaceae</taxon>
        <taxon>Sporosarcina</taxon>
    </lineage>
</organism>
<accession>A0A0M0GC98</accession>
<keyword evidence="1" id="KW-0812">Transmembrane</keyword>
<dbReference type="EMBL" id="LGUF01000007">
    <property type="protein sequence ID" value="KON87449.1"/>
    <property type="molecule type" value="Genomic_DNA"/>
</dbReference>
<feature type="transmembrane region" description="Helical" evidence="1">
    <location>
        <begin position="12"/>
        <end position="33"/>
    </location>
</feature>
<proteinExistence type="predicted"/>
<dbReference type="PATRIC" id="fig|1459.3.peg.2551"/>
<reference evidence="3" key="1">
    <citation type="submission" date="2015-07" db="EMBL/GenBank/DDBJ databases">
        <title>Fjat-10036 dsm4.</title>
        <authorList>
            <person name="Liu B."/>
            <person name="Wang J."/>
            <person name="Zhu Y."/>
            <person name="Liu G."/>
            <person name="Chen Q."/>
            <person name="Chen Z."/>
            <person name="Lan J."/>
            <person name="Che J."/>
            <person name="Ge C."/>
            <person name="Shi H."/>
            <person name="Pan Z."/>
            <person name="Liu X."/>
        </authorList>
    </citation>
    <scope>NUCLEOTIDE SEQUENCE [LARGE SCALE GENOMIC DNA]</scope>
    <source>
        <strain evidence="3">DSM 4</strain>
    </source>
</reference>
<dbReference type="RefSeq" id="WP_053434803.1">
    <property type="nucleotide sequence ID" value="NZ_LGUF01000007.1"/>
</dbReference>
<dbReference type="STRING" id="1459.AF332_11835"/>
<dbReference type="Proteomes" id="UP000037109">
    <property type="component" value="Unassembled WGS sequence"/>
</dbReference>
<keyword evidence="1" id="KW-0472">Membrane</keyword>
<evidence type="ECO:0000256" key="1">
    <source>
        <dbReference type="SAM" id="Phobius"/>
    </source>
</evidence>